<keyword evidence="2" id="KW-1185">Reference proteome</keyword>
<sequence length="276" mass="30275">MNACDLAATFGTANPRLVAQTAVAEIWRVEQADGTPAALKRWHRPEMGNEGGGIALAEAVAGQGMVQVLARGENSVLMEWLEGPPLGDLVRSGDDEAATIALAATAHRLHGVRLSRPVQLSSLRRWYRALFELRFTAEARPLTRSLMREAATLALKLLESQTTQRPLHGDLHHDNIHRTARGDIAFDAKGLLGDPAFEYANAFRNPVGAEALMRHPATIRARADIFATTCGVPRQRLLQWAATKCALSIAWRAEGRLTRDRELDLLAQLLRMARDG</sequence>
<dbReference type="KEGG" id="amaq:GO499_18395"/>
<dbReference type="AlphaFoldDB" id="A0A6P1T5F0"/>
<dbReference type="Pfam" id="PF04655">
    <property type="entry name" value="APH_6_hur"/>
    <property type="match status" value="1"/>
</dbReference>
<evidence type="ECO:0000313" key="2">
    <source>
        <dbReference type="Proteomes" id="UP000464495"/>
    </source>
</evidence>
<gene>
    <name evidence="1" type="ORF">GO499_18395</name>
</gene>
<dbReference type="InterPro" id="IPR011009">
    <property type="entry name" value="Kinase-like_dom_sf"/>
</dbReference>
<dbReference type="GO" id="GO:0016773">
    <property type="term" value="F:phosphotransferase activity, alcohol group as acceptor"/>
    <property type="evidence" value="ECO:0007669"/>
    <property type="project" value="InterPro"/>
</dbReference>
<dbReference type="GO" id="GO:0019748">
    <property type="term" value="P:secondary metabolic process"/>
    <property type="evidence" value="ECO:0007669"/>
    <property type="project" value="InterPro"/>
</dbReference>
<keyword evidence="1" id="KW-0808">Transferase</keyword>
<dbReference type="SUPFAM" id="SSF56112">
    <property type="entry name" value="Protein kinase-like (PK-like)"/>
    <property type="match status" value="1"/>
</dbReference>
<dbReference type="Proteomes" id="UP000464495">
    <property type="component" value="Chromosome"/>
</dbReference>
<organism evidence="1 2">
    <name type="scientific">Algicella marina</name>
    <dbReference type="NCBI Taxonomy" id="2683284"/>
    <lineage>
        <taxon>Bacteria</taxon>
        <taxon>Pseudomonadati</taxon>
        <taxon>Pseudomonadota</taxon>
        <taxon>Alphaproteobacteria</taxon>
        <taxon>Rhodobacterales</taxon>
        <taxon>Paracoccaceae</taxon>
        <taxon>Algicella</taxon>
    </lineage>
</organism>
<proteinExistence type="predicted"/>
<name>A0A6P1T5F0_9RHOB</name>
<dbReference type="RefSeq" id="WP_161863553.1">
    <property type="nucleotide sequence ID" value="NZ_CP046620.1"/>
</dbReference>
<protein>
    <submittedName>
        <fullName evidence="1">Phosphotransferase</fullName>
    </submittedName>
</protein>
<dbReference type="EMBL" id="CP046620">
    <property type="protein sequence ID" value="QHQ37011.1"/>
    <property type="molecule type" value="Genomic_DNA"/>
</dbReference>
<reference evidence="1 2" key="1">
    <citation type="submission" date="2019-12" db="EMBL/GenBank/DDBJ databases">
        <title>Complete genome sequence of Algicella marina strain 9Alg 56(T) isolated from the red alga Tichocarpus crinitus.</title>
        <authorList>
            <person name="Kim S.-G."/>
            <person name="Nedashkovskaya O.I."/>
        </authorList>
    </citation>
    <scope>NUCLEOTIDE SEQUENCE [LARGE SCALE GENOMIC DNA]</scope>
    <source>
        <strain evidence="1 2">9Alg 56</strain>
    </source>
</reference>
<accession>A0A6P1T5F0</accession>
<dbReference type="InterPro" id="IPR006748">
    <property type="entry name" value="NH2Glyco/OHUrea_AB-resist_kin"/>
</dbReference>
<evidence type="ECO:0000313" key="1">
    <source>
        <dbReference type="EMBL" id="QHQ37011.1"/>
    </source>
</evidence>